<organism evidence="1 2">
    <name type="scientific">Allacma fusca</name>
    <dbReference type="NCBI Taxonomy" id="39272"/>
    <lineage>
        <taxon>Eukaryota</taxon>
        <taxon>Metazoa</taxon>
        <taxon>Ecdysozoa</taxon>
        <taxon>Arthropoda</taxon>
        <taxon>Hexapoda</taxon>
        <taxon>Collembola</taxon>
        <taxon>Symphypleona</taxon>
        <taxon>Sminthuridae</taxon>
        <taxon>Allacma</taxon>
    </lineage>
</organism>
<reference evidence="1" key="1">
    <citation type="submission" date="2021-06" db="EMBL/GenBank/DDBJ databases">
        <authorList>
            <person name="Hodson N. C."/>
            <person name="Mongue J. A."/>
            <person name="Jaron S. K."/>
        </authorList>
    </citation>
    <scope>NUCLEOTIDE SEQUENCE</scope>
</reference>
<dbReference type="EMBL" id="CAJVCH010064684">
    <property type="protein sequence ID" value="CAG7719800.1"/>
    <property type="molecule type" value="Genomic_DNA"/>
</dbReference>
<keyword evidence="2" id="KW-1185">Reference proteome</keyword>
<dbReference type="AlphaFoldDB" id="A0A8J2JGI0"/>
<evidence type="ECO:0000313" key="2">
    <source>
        <dbReference type="Proteomes" id="UP000708208"/>
    </source>
</evidence>
<accession>A0A8J2JGI0</accession>
<evidence type="ECO:0000313" key="1">
    <source>
        <dbReference type="EMBL" id="CAG7719800.1"/>
    </source>
</evidence>
<dbReference type="Proteomes" id="UP000708208">
    <property type="component" value="Unassembled WGS sequence"/>
</dbReference>
<name>A0A8J2JGI0_9HEXA</name>
<proteinExistence type="predicted"/>
<gene>
    <name evidence="1" type="ORF">AFUS01_LOCUS9106</name>
</gene>
<comment type="caution">
    <text evidence="1">The sequence shown here is derived from an EMBL/GenBank/DDBJ whole genome shotgun (WGS) entry which is preliminary data.</text>
</comment>
<sequence>NLWRESEKSVEVMGPFLWWTPWPRLAEFHSQWIC</sequence>
<feature type="non-terminal residue" evidence="1">
    <location>
        <position position="1"/>
    </location>
</feature>
<protein>
    <submittedName>
        <fullName evidence="1">Uncharacterized protein</fullName>
    </submittedName>
</protein>